<accession>A0AAN7PH92</accession>
<dbReference type="AlphaFoldDB" id="A0AAN7PH92"/>
<feature type="region of interest" description="Disordered" evidence="1">
    <location>
        <begin position="273"/>
        <end position="303"/>
    </location>
</feature>
<dbReference type="Proteomes" id="UP001353858">
    <property type="component" value="Unassembled WGS sequence"/>
</dbReference>
<evidence type="ECO:0000256" key="1">
    <source>
        <dbReference type="SAM" id="MobiDB-lite"/>
    </source>
</evidence>
<evidence type="ECO:0000313" key="3">
    <source>
        <dbReference type="Proteomes" id="UP001353858"/>
    </source>
</evidence>
<keyword evidence="3" id="KW-1185">Reference proteome</keyword>
<reference evidence="3" key="1">
    <citation type="submission" date="2023-01" db="EMBL/GenBank/DDBJ databases">
        <title>Key to firefly adult light organ development and bioluminescence: homeobox transcription factors regulate luciferase expression and transportation to peroxisome.</title>
        <authorList>
            <person name="Fu X."/>
        </authorList>
    </citation>
    <scope>NUCLEOTIDE SEQUENCE [LARGE SCALE GENOMIC DNA]</scope>
</reference>
<dbReference type="PANTHER" id="PTHR33480">
    <property type="entry name" value="SET DOMAIN-CONTAINING PROTEIN-RELATED"/>
    <property type="match status" value="1"/>
</dbReference>
<comment type="caution">
    <text evidence="2">The sequence shown here is derived from an EMBL/GenBank/DDBJ whole genome shotgun (WGS) entry which is preliminary data.</text>
</comment>
<feature type="region of interest" description="Disordered" evidence="1">
    <location>
        <begin position="36"/>
        <end position="61"/>
    </location>
</feature>
<dbReference type="EMBL" id="JARPUR010000002">
    <property type="protein sequence ID" value="KAK4882281.1"/>
    <property type="molecule type" value="Genomic_DNA"/>
</dbReference>
<evidence type="ECO:0000313" key="2">
    <source>
        <dbReference type="EMBL" id="KAK4882281.1"/>
    </source>
</evidence>
<organism evidence="2 3">
    <name type="scientific">Aquatica leii</name>
    <dbReference type="NCBI Taxonomy" id="1421715"/>
    <lineage>
        <taxon>Eukaryota</taxon>
        <taxon>Metazoa</taxon>
        <taxon>Ecdysozoa</taxon>
        <taxon>Arthropoda</taxon>
        <taxon>Hexapoda</taxon>
        <taxon>Insecta</taxon>
        <taxon>Pterygota</taxon>
        <taxon>Neoptera</taxon>
        <taxon>Endopterygota</taxon>
        <taxon>Coleoptera</taxon>
        <taxon>Polyphaga</taxon>
        <taxon>Elateriformia</taxon>
        <taxon>Elateroidea</taxon>
        <taxon>Lampyridae</taxon>
        <taxon>Luciolinae</taxon>
        <taxon>Aquatica</taxon>
    </lineage>
</organism>
<feature type="compositionally biased region" description="Low complexity" evidence="1">
    <location>
        <begin position="288"/>
        <end position="299"/>
    </location>
</feature>
<sequence>MSFKFFDLMDSLFSKNPEIHPVAECSSMEMPISVENLSESQSPLSSGTATPVPDESRSITPKPSRKLEIMIDNDEELPFELVGLTRQELFAMLENNDAVSLPSGEESLSDLENKDSDVDPTVAAVANDINISDSDSDFDVPLATLAAKYRHNRQVNYQPPVWVEKPLDPSLPSVKSLNSQEFDYQEISTQKTIEWINNNDFHHFPSENNENNLQEITNNSIEGFKKDKSQNVYENHVLLPINATFETVNENLISSPNSTESFTIIPASYTTVDDENNDRDFDINDFQTSTSNTSSSSETNKSEKSIVLPLTKNIVYSRLKPKENERKKVRCKYCENDVDSKNLVRHLERHHKEEYEVQKLLQTPKNSKERRFALRTTRPVRQVKENKENEYFACAYCKGIFLKNYLKRHCKSCAVKKEKDSLSKNSKNSHHLSCSQTVTACAMDPTNVISKLTIKEQVFNLMKPDQIAFEAKKDLLIAHIGESYLKKHKRERMTYAASNKMRELSRLLIVYRNLVKNENITFKDIIHPKNFDIVVTAVREMSGYDHERKIFKAPSLAMHIGTSLKLASDELVHLILRESKVSDIKKFRDGVLKIANECKDQLSNNNGNEKVYKLLVQSALALLILFNRRRIGDVQYLKIQNYLDDKRSNTKDFENALTDAEKILTTQYKRVVNSGKGNRGVVILVPDVLQKFVNLILEHRSKYIPADNVYVFAMPGSTIKWGKGDVAIKKEGAVFLENLDDNYVEESASSINDNNGNNLVNEMIKNNDSTCVNRNFDLNETLHQTEKSGTRTVVKKK</sequence>
<proteinExistence type="predicted"/>
<gene>
    <name evidence="2" type="ORF">RN001_005600</name>
</gene>
<name>A0AAN7PH92_9COLE</name>
<feature type="compositionally biased region" description="Polar residues" evidence="1">
    <location>
        <begin position="36"/>
        <end position="49"/>
    </location>
</feature>
<dbReference type="PANTHER" id="PTHR33480:SF1">
    <property type="entry name" value="TYR RECOMBINASE DOMAIN-CONTAINING PROTEIN"/>
    <property type="match status" value="1"/>
</dbReference>
<protein>
    <submittedName>
        <fullName evidence="2">Uncharacterized protein</fullName>
    </submittedName>
</protein>